<dbReference type="Proteomes" id="UP000823749">
    <property type="component" value="Chromosome 12"/>
</dbReference>
<comment type="caution">
    <text evidence="3">The sequence shown here is derived from an EMBL/GenBank/DDBJ whole genome shotgun (WGS) entry which is preliminary data.</text>
</comment>
<name>A0AAV6I7R2_9ERIC</name>
<feature type="region of interest" description="Disordered" evidence="1">
    <location>
        <begin position="1"/>
        <end position="56"/>
    </location>
</feature>
<keyword evidence="2" id="KW-0812">Transmembrane</keyword>
<dbReference type="EMBL" id="JACTNZ010000012">
    <property type="protein sequence ID" value="KAG5523124.1"/>
    <property type="molecule type" value="Genomic_DNA"/>
</dbReference>
<organism evidence="3 4">
    <name type="scientific">Rhododendron griersonianum</name>
    <dbReference type="NCBI Taxonomy" id="479676"/>
    <lineage>
        <taxon>Eukaryota</taxon>
        <taxon>Viridiplantae</taxon>
        <taxon>Streptophyta</taxon>
        <taxon>Embryophyta</taxon>
        <taxon>Tracheophyta</taxon>
        <taxon>Spermatophyta</taxon>
        <taxon>Magnoliopsida</taxon>
        <taxon>eudicotyledons</taxon>
        <taxon>Gunneridae</taxon>
        <taxon>Pentapetalae</taxon>
        <taxon>asterids</taxon>
        <taxon>Ericales</taxon>
        <taxon>Ericaceae</taxon>
        <taxon>Ericoideae</taxon>
        <taxon>Rhodoreae</taxon>
        <taxon>Rhododendron</taxon>
    </lineage>
</organism>
<reference evidence="3" key="1">
    <citation type="submission" date="2020-08" db="EMBL/GenBank/DDBJ databases">
        <title>Plant Genome Project.</title>
        <authorList>
            <person name="Zhang R.-G."/>
        </authorList>
    </citation>
    <scope>NUCLEOTIDE SEQUENCE</scope>
    <source>
        <strain evidence="3">WSP0</strain>
        <tissue evidence="3">Leaf</tissue>
    </source>
</reference>
<keyword evidence="4" id="KW-1185">Reference proteome</keyword>
<evidence type="ECO:0000313" key="4">
    <source>
        <dbReference type="Proteomes" id="UP000823749"/>
    </source>
</evidence>
<feature type="transmembrane region" description="Helical" evidence="2">
    <location>
        <begin position="261"/>
        <end position="282"/>
    </location>
</feature>
<gene>
    <name evidence="3" type="ORF">RHGRI_035064</name>
</gene>
<proteinExistence type="predicted"/>
<evidence type="ECO:0000313" key="3">
    <source>
        <dbReference type="EMBL" id="KAG5523124.1"/>
    </source>
</evidence>
<dbReference type="AlphaFoldDB" id="A0AAV6I7R2"/>
<evidence type="ECO:0000256" key="2">
    <source>
        <dbReference type="SAM" id="Phobius"/>
    </source>
</evidence>
<sequence>MVGDYDVPFRHNSKRTKRVEEGNGERDKEEEKEGMEVNEKDGLCGCSTNEDEEQTTDEDVEAVAAAAGAGRTNRAMALRLLGSKLIMKPQKLGLKQMEEEIRGDLQPDTQKLSAIYTQMDTVCLCYDDSSNTINELFEKVTLLEQRNLGDVQRDIQNEFNSLETKGDSSNTINELFEKVTLLEKRIVGDVLHDMHIEFNLLQTKVRAVFSFSFSICVLLNLSNTSENKPTISGSKEKEKEGRKRYQNESLLTWSVTSVFNFVRFTEFEILFVLFFVVTFIIFKDLTIRPEYNQILLKIGGLTRQIYGET</sequence>
<evidence type="ECO:0000256" key="1">
    <source>
        <dbReference type="SAM" id="MobiDB-lite"/>
    </source>
</evidence>
<dbReference type="GO" id="GO:0006979">
    <property type="term" value="P:response to oxidative stress"/>
    <property type="evidence" value="ECO:0007669"/>
    <property type="project" value="TreeGrafter"/>
</dbReference>
<dbReference type="PANTHER" id="PTHR37223:SF1">
    <property type="entry name" value="OS08G0528601 PROTEIN"/>
    <property type="match status" value="1"/>
</dbReference>
<keyword evidence="2" id="KW-0472">Membrane</keyword>
<feature type="compositionally biased region" description="Basic and acidic residues" evidence="1">
    <location>
        <begin position="18"/>
        <end position="42"/>
    </location>
</feature>
<dbReference type="PANTHER" id="PTHR37223">
    <property type="entry name" value="OS08G0528601 PROTEIN"/>
    <property type="match status" value="1"/>
</dbReference>
<protein>
    <submittedName>
        <fullName evidence="3">Uncharacterized protein</fullName>
    </submittedName>
</protein>
<accession>A0AAV6I7R2</accession>
<keyword evidence="2" id="KW-1133">Transmembrane helix</keyword>